<dbReference type="Proteomes" id="UP000377224">
    <property type="component" value="Unassembled WGS sequence"/>
</dbReference>
<organism evidence="1 2">
    <name type="scientific">Pseudomonas fluorescens</name>
    <dbReference type="NCBI Taxonomy" id="294"/>
    <lineage>
        <taxon>Bacteria</taxon>
        <taxon>Pseudomonadati</taxon>
        <taxon>Pseudomonadota</taxon>
        <taxon>Gammaproteobacteria</taxon>
        <taxon>Pseudomonadales</taxon>
        <taxon>Pseudomonadaceae</taxon>
        <taxon>Pseudomonas</taxon>
    </lineage>
</organism>
<name>A0A5E7MK52_PSEFL</name>
<protein>
    <submittedName>
        <fullName evidence="1">Uncharacterized protein</fullName>
    </submittedName>
</protein>
<accession>A0A5E7MK52</accession>
<gene>
    <name evidence="1" type="ORF">PS896_04052</name>
</gene>
<dbReference type="RefSeq" id="WP_150648218.1">
    <property type="nucleotide sequence ID" value="NZ_CABVIN010000005.1"/>
</dbReference>
<reference evidence="1 2" key="1">
    <citation type="submission" date="2019-09" db="EMBL/GenBank/DDBJ databases">
        <authorList>
            <person name="Chandra G."/>
            <person name="Truman W A."/>
        </authorList>
    </citation>
    <scope>NUCLEOTIDE SEQUENCE [LARGE SCALE GENOMIC DNA]</scope>
    <source>
        <strain evidence="1">PS896</strain>
    </source>
</reference>
<proteinExistence type="predicted"/>
<evidence type="ECO:0000313" key="2">
    <source>
        <dbReference type="Proteomes" id="UP000377224"/>
    </source>
</evidence>
<sequence>MKTTSTKQLVQGLPQHSSPRELLIQVLEASIELVSLPDNDFSWSSWADKDAAKTELELLLHSLRAGALPDKLHIAVLFAPTGPLQELSLSSGWADTFLKVADKFDEAEARLW</sequence>
<evidence type="ECO:0000313" key="1">
    <source>
        <dbReference type="EMBL" id="VVP25128.1"/>
    </source>
</evidence>
<dbReference type="AlphaFoldDB" id="A0A5E7MK52"/>
<dbReference type="EMBL" id="CABVIN010000005">
    <property type="protein sequence ID" value="VVP25128.1"/>
    <property type="molecule type" value="Genomic_DNA"/>
</dbReference>